<proteinExistence type="predicted"/>
<dbReference type="InterPro" id="IPR008538">
    <property type="entry name" value="Uma2"/>
</dbReference>
<dbReference type="InterPro" id="IPR012296">
    <property type="entry name" value="Nuclease_put_TT1808"/>
</dbReference>
<dbReference type="CDD" id="cd06260">
    <property type="entry name" value="DUF820-like"/>
    <property type="match status" value="1"/>
</dbReference>
<dbReference type="Pfam" id="PF05685">
    <property type="entry name" value="Uma2"/>
    <property type="match status" value="1"/>
</dbReference>
<protein>
    <recommendedName>
        <fullName evidence="2">Putative restriction endonuclease domain-containing protein</fullName>
    </recommendedName>
</protein>
<feature type="domain" description="Putative restriction endonuclease" evidence="2">
    <location>
        <begin position="72"/>
        <end position="215"/>
    </location>
</feature>
<organism evidence="3 4">
    <name type="scientific">Melittangium boletus DSM 14713</name>
    <dbReference type="NCBI Taxonomy" id="1294270"/>
    <lineage>
        <taxon>Bacteria</taxon>
        <taxon>Pseudomonadati</taxon>
        <taxon>Myxococcota</taxon>
        <taxon>Myxococcia</taxon>
        <taxon>Myxococcales</taxon>
        <taxon>Cystobacterineae</taxon>
        <taxon>Archangiaceae</taxon>
        <taxon>Melittangium</taxon>
    </lineage>
</organism>
<evidence type="ECO:0000313" key="3">
    <source>
        <dbReference type="EMBL" id="ATB29542.1"/>
    </source>
</evidence>
<evidence type="ECO:0000313" key="4">
    <source>
        <dbReference type="Proteomes" id="UP000217289"/>
    </source>
</evidence>
<name>A0A250IEF5_9BACT</name>
<feature type="region of interest" description="Disordered" evidence="1">
    <location>
        <begin position="288"/>
        <end position="320"/>
    </location>
</feature>
<dbReference type="PANTHER" id="PTHR33352">
    <property type="entry name" value="SLR1095 PROTEIN"/>
    <property type="match status" value="1"/>
</dbReference>
<dbReference type="KEGG" id="mbd:MEBOL_002997"/>
<sequence>MAGAGQVPGVDGNEGGSAEGEGARVDGRGRVPHAEDMARQGEKDRYPRAPTQAAWDAMSPEERERVVAELPGEVTDAEMSPPEGDLHFQAKVRALDTLRGHFTRRRREVYLAAELPVYYPDERRFAPDLLAVLDAPVHERSKWMVSAEGKGLDFVLEVHVGGDRRKDARRNVARYARLGIPEYFIYDRSRERLLGYQLPMPEAREYVPMVPRGGVFVSERLGVELRLEEGRLRFFAGKEMLLEPDEMISRLEELSERLRHRADEALQRVDAAQRWALEAEKAAERRAAEVREQAAEAERRAAEAERQAVESERRAREAERREEALRAELERLREAGSGRG</sequence>
<feature type="region of interest" description="Disordered" evidence="1">
    <location>
        <begin position="1"/>
        <end position="62"/>
    </location>
</feature>
<dbReference type="Gene3D" id="3.90.1570.10">
    <property type="entry name" value="tt1808, chain A"/>
    <property type="match status" value="1"/>
</dbReference>
<dbReference type="InterPro" id="IPR011335">
    <property type="entry name" value="Restrct_endonuc-II-like"/>
</dbReference>
<dbReference type="AlphaFoldDB" id="A0A250IEF5"/>
<dbReference type="SUPFAM" id="SSF52980">
    <property type="entry name" value="Restriction endonuclease-like"/>
    <property type="match status" value="1"/>
</dbReference>
<reference evidence="3 4" key="1">
    <citation type="submission" date="2017-06" db="EMBL/GenBank/DDBJ databases">
        <authorList>
            <person name="Kim H.J."/>
            <person name="Triplett B.A."/>
        </authorList>
    </citation>
    <scope>NUCLEOTIDE SEQUENCE [LARGE SCALE GENOMIC DNA]</scope>
    <source>
        <strain evidence="3 4">DSM 14713</strain>
    </source>
</reference>
<evidence type="ECO:0000256" key="1">
    <source>
        <dbReference type="SAM" id="MobiDB-lite"/>
    </source>
</evidence>
<dbReference type="PANTHER" id="PTHR33352:SF3">
    <property type="entry name" value="SLR1612 PROTEIN"/>
    <property type="match status" value="1"/>
</dbReference>
<accession>A0A250IEF5</accession>
<gene>
    <name evidence="3" type="ORF">MEBOL_002997</name>
</gene>
<keyword evidence="4" id="KW-1185">Reference proteome</keyword>
<feature type="compositionally biased region" description="Basic and acidic residues" evidence="1">
    <location>
        <begin position="21"/>
        <end position="47"/>
    </location>
</feature>
<dbReference type="Proteomes" id="UP000217289">
    <property type="component" value="Chromosome"/>
</dbReference>
<evidence type="ECO:0000259" key="2">
    <source>
        <dbReference type="Pfam" id="PF05685"/>
    </source>
</evidence>
<dbReference type="EMBL" id="CP022163">
    <property type="protein sequence ID" value="ATB29542.1"/>
    <property type="molecule type" value="Genomic_DNA"/>
</dbReference>